<feature type="region of interest" description="Disordered" evidence="1">
    <location>
        <begin position="179"/>
        <end position="216"/>
    </location>
</feature>
<sequence>AFAVLNVEQGDADFLSCSEGEKNKMGQDFLENACSWLDKAAADGVVPAQFPVERLILVTGFYKTWNWSAMALSSDSSTGGLGFSVKATGLADGSLSYNWNEVHQVTPARSSGHHHPSRTESVVSPTVLTPWTSELFARCCRGHHDARNQCIFLRGFRYRERVVLKDKFKERAAPNWKPSFRSGPPVVPAKANSASEQETLSAYVEPIDGLPNPDAC</sequence>
<keyword evidence="3" id="KW-1185">Reference proteome</keyword>
<dbReference type="EMBL" id="JABCKI010000853">
    <property type="protein sequence ID" value="KAG5649589.1"/>
    <property type="molecule type" value="Genomic_DNA"/>
</dbReference>
<proteinExistence type="predicted"/>
<evidence type="ECO:0000313" key="3">
    <source>
        <dbReference type="Proteomes" id="UP000717328"/>
    </source>
</evidence>
<name>A0A9P7KHC5_9AGAR</name>
<reference evidence="2" key="2">
    <citation type="submission" date="2021-10" db="EMBL/GenBank/DDBJ databases">
        <title>Phylogenomics reveals ancestral predisposition of the termite-cultivated fungus Termitomyces towards a domesticated lifestyle.</title>
        <authorList>
            <person name="Auxier B."/>
            <person name="Grum-Grzhimaylo A."/>
            <person name="Cardenas M.E."/>
            <person name="Lodge J.D."/>
            <person name="Laessoe T."/>
            <person name="Pedersen O."/>
            <person name="Smith M.E."/>
            <person name="Kuyper T.W."/>
            <person name="Franco-Molano E.A."/>
            <person name="Baroni T.J."/>
            <person name="Aanen D.K."/>
        </authorList>
    </citation>
    <scope>NUCLEOTIDE SEQUENCE</scope>
    <source>
        <strain evidence="2">D49</strain>
    </source>
</reference>
<dbReference type="OrthoDB" id="2986207at2759"/>
<accession>A0A9P7KHC5</accession>
<feature type="non-terminal residue" evidence="2">
    <location>
        <position position="216"/>
    </location>
</feature>
<feature type="non-terminal residue" evidence="2">
    <location>
        <position position="1"/>
    </location>
</feature>
<dbReference type="Proteomes" id="UP000717328">
    <property type="component" value="Unassembled WGS sequence"/>
</dbReference>
<reference evidence="2" key="1">
    <citation type="submission" date="2021-02" db="EMBL/GenBank/DDBJ databases">
        <authorList>
            <person name="Nieuwenhuis M."/>
            <person name="Van De Peppel L.J.J."/>
        </authorList>
    </citation>
    <scope>NUCLEOTIDE SEQUENCE</scope>
    <source>
        <strain evidence="2">D49</strain>
    </source>
</reference>
<comment type="caution">
    <text evidence="2">The sequence shown here is derived from an EMBL/GenBank/DDBJ whole genome shotgun (WGS) entry which is preliminary data.</text>
</comment>
<protein>
    <submittedName>
        <fullName evidence="2">Uncharacterized protein</fullName>
    </submittedName>
</protein>
<evidence type="ECO:0000313" key="2">
    <source>
        <dbReference type="EMBL" id="KAG5649589.1"/>
    </source>
</evidence>
<gene>
    <name evidence="2" type="ORF">H0H81_002977</name>
</gene>
<organism evidence="2 3">
    <name type="scientific">Sphagnurus paluster</name>
    <dbReference type="NCBI Taxonomy" id="117069"/>
    <lineage>
        <taxon>Eukaryota</taxon>
        <taxon>Fungi</taxon>
        <taxon>Dikarya</taxon>
        <taxon>Basidiomycota</taxon>
        <taxon>Agaricomycotina</taxon>
        <taxon>Agaricomycetes</taxon>
        <taxon>Agaricomycetidae</taxon>
        <taxon>Agaricales</taxon>
        <taxon>Tricholomatineae</taxon>
        <taxon>Lyophyllaceae</taxon>
        <taxon>Sphagnurus</taxon>
    </lineage>
</organism>
<dbReference type="AlphaFoldDB" id="A0A9P7KHC5"/>
<evidence type="ECO:0000256" key="1">
    <source>
        <dbReference type="SAM" id="MobiDB-lite"/>
    </source>
</evidence>